<dbReference type="EMBL" id="PCRH01000020">
    <property type="protein sequence ID" value="PIP17249.1"/>
    <property type="molecule type" value="Genomic_DNA"/>
</dbReference>
<evidence type="ECO:0000313" key="3">
    <source>
        <dbReference type="Proteomes" id="UP000231480"/>
    </source>
</evidence>
<dbReference type="PANTHER" id="PTHR34322">
    <property type="entry name" value="TRANSPOSASE, Y1_TNP DOMAIN-CONTAINING"/>
    <property type="match status" value="1"/>
</dbReference>
<proteinExistence type="predicted"/>
<evidence type="ECO:0000313" key="2">
    <source>
        <dbReference type="EMBL" id="PIP17249.1"/>
    </source>
</evidence>
<name>A0A2G9YDC4_9BACT</name>
<dbReference type="PANTHER" id="PTHR34322:SF2">
    <property type="entry name" value="TRANSPOSASE IS200-LIKE DOMAIN-CONTAINING PROTEIN"/>
    <property type="match status" value="1"/>
</dbReference>
<dbReference type="GO" id="GO:0006313">
    <property type="term" value="P:DNA transposition"/>
    <property type="evidence" value="ECO:0007669"/>
    <property type="project" value="InterPro"/>
</dbReference>
<dbReference type="GO" id="GO:0004803">
    <property type="term" value="F:transposase activity"/>
    <property type="evidence" value="ECO:0007669"/>
    <property type="project" value="InterPro"/>
</dbReference>
<dbReference type="SUPFAM" id="SSF143422">
    <property type="entry name" value="Transposase IS200-like"/>
    <property type="match status" value="1"/>
</dbReference>
<comment type="caution">
    <text evidence="2">The sequence shown here is derived from an EMBL/GenBank/DDBJ whole genome shotgun (WGS) entry which is preliminary data.</text>
</comment>
<dbReference type="Proteomes" id="UP000231480">
    <property type="component" value="Unassembled WGS sequence"/>
</dbReference>
<organism evidence="2 3">
    <name type="scientific">Candidatus Portnoybacteria bacterium CG23_combo_of_CG06-09_8_20_14_all_37_13</name>
    <dbReference type="NCBI Taxonomy" id="1974819"/>
    <lineage>
        <taxon>Bacteria</taxon>
        <taxon>Candidatus Portnoyibacteriota</taxon>
    </lineage>
</organism>
<dbReference type="GO" id="GO:0003677">
    <property type="term" value="F:DNA binding"/>
    <property type="evidence" value="ECO:0007669"/>
    <property type="project" value="InterPro"/>
</dbReference>
<reference evidence="2 3" key="1">
    <citation type="submission" date="2017-09" db="EMBL/GenBank/DDBJ databases">
        <title>Depth-based differentiation of microbial function through sediment-hosted aquifers and enrichment of novel symbionts in the deep terrestrial subsurface.</title>
        <authorList>
            <person name="Probst A.J."/>
            <person name="Ladd B."/>
            <person name="Jarett J.K."/>
            <person name="Geller-Mcgrath D.E."/>
            <person name="Sieber C.M."/>
            <person name="Emerson J.B."/>
            <person name="Anantharaman K."/>
            <person name="Thomas B.C."/>
            <person name="Malmstrom R."/>
            <person name="Stieglmeier M."/>
            <person name="Klingl A."/>
            <person name="Woyke T."/>
            <person name="Ryan C.M."/>
            <person name="Banfield J.F."/>
        </authorList>
    </citation>
    <scope>NUCLEOTIDE SEQUENCE [LARGE SCALE GENOMIC DNA]</scope>
    <source>
        <strain evidence="2">CG23_combo_of_CG06-09_8_20_14_all_37_13</strain>
    </source>
</reference>
<protein>
    <recommendedName>
        <fullName evidence="1">Transposase IS200-like domain-containing protein</fullName>
    </recommendedName>
</protein>
<dbReference type="InterPro" id="IPR036515">
    <property type="entry name" value="Transposase_17_sf"/>
</dbReference>
<dbReference type="Pfam" id="PF01797">
    <property type="entry name" value="Y1_Tnp"/>
    <property type="match status" value="1"/>
</dbReference>
<evidence type="ECO:0000259" key="1">
    <source>
        <dbReference type="Pfam" id="PF01797"/>
    </source>
</evidence>
<feature type="domain" description="Transposase IS200-like" evidence="1">
    <location>
        <begin position="1"/>
        <end position="66"/>
    </location>
</feature>
<dbReference type="InterPro" id="IPR002686">
    <property type="entry name" value="Transposase_17"/>
</dbReference>
<sequence length="150" mass="18245">MPNHFHLLLRQRMEGGITKFMRKLGIGYANYFNQKYERTGTLFQGRYKAVLVNREVHFIHLPYYIHFNPLDLLMLDWRTRKIKNYKKAVKFLESYRWSSHLDYIGKKNFPSVTQREFLLKIFGGVENYRKVVKNWLKEIDLVEIKRLTLE</sequence>
<accession>A0A2G9YDC4</accession>
<gene>
    <name evidence="2" type="ORF">COX44_00925</name>
</gene>
<dbReference type="Gene3D" id="3.30.70.1290">
    <property type="entry name" value="Transposase IS200-like"/>
    <property type="match status" value="1"/>
</dbReference>
<dbReference type="AlphaFoldDB" id="A0A2G9YDC4"/>